<dbReference type="OrthoDB" id="9780502at2"/>
<dbReference type="PRINTS" id="PR00372">
    <property type="entry name" value="FYWHYDRXLASE"/>
</dbReference>
<evidence type="ECO:0000313" key="15">
    <source>
        <dbReference type="EMBL" id="PWK92571.1"/>
    </source>
</evidence>
<keyword evidence="11" id="KW-0585">Phenylalanine catabolism</keyword>
<dbReference type="InterPro" id="IPR019774">
    <property type="entry name" value="Aromatic-AA_hydroxylase_C"/>
</dbReference>
<dbReference type="PROSITE" id="PS00367">
    <property type="entry name" value="BH4_AAA_HYDROXYL_1"/>
    <property type="match status" value="1"/>
</dbReference>
<comment type="pathway">
    <text evidence="3">Amino-acid degradation; L-phenylalanine degradation; acetoacetate and fumarate from L-phenylalanine: step 1/6.</text>
</comment>
<dbReference type="Proteomes" id="UP000245812">
    <property type="component" value="Unassembled WGS sequence"/>
</dbReference>
<keyword evidence="16" id="KW-1185">Reference proteome</keyword>
<reference evidence="15 16" key="1">
    <citation type="submission" date="2018-05" db="EMBL/GenBank/DDBJ databases">
        <title>Genomic Encyclopedia of Type Strains, Phase IV (KMG-IV): sequencing the most valuable type-strain genomes for metagenomic binning, comparative biology and taxonomic classification.</title>
        <authorList>
            <person name="Goeker M."/>
        </authorList>
    </citation>
    <scope>NUCLEOTIDE SEQUENCE [LARGE SCALE GENOMIC DNA]</scope>
    <source>
        <strain evidence="15 16">DSM 14263</strain>
    </source>
</reference>
<feature type="binding site" evidence="13">
    <location>
        <position position="136"/>
    </location>
    <ligand>
        <name>Fe cation</name>
        <dbReference type="ChEBI" id="CHEBI:24875"/>
    </ligand>
</feature>
<dbReference type="GO" id="GO:0004505">
    <property type="term" value="F:phenylalanine 4-monooxygenase activity"/>
    <property type="evidence" value="ECO:0007669"/>
    <property type="project" value="UniProtKB-EC"/>
</dbReference>
<dbReference type="EC" id="1.14.16.1" evidence="5"/>
<dbReference type="SUPFAM" id="SSF56534">
    <property type="entry name" value="Aromatic aminoacid monoxygenases, catalytic and oligomerization domains"/>
    <property type="match status" value="1"/>
</dbReference>
<dbReference type="InterPro" id="IPR018301">
    <property type="entry name" value="ArAA_hydroxylase_Fe/CU_BS"/>
</dbReference>
<dbReference type="NCBIfam" id="NF008877">
    <property type="entry name" value="PRK11913.1-2"/>
    <property type="match status" value="1"/>
</dbReference>
<evidence type="ECO:0000256" key="11">
    <source>
        <dbReference type="ARBA" id="ARBA00023232"/>
    </source>
</evidence>
<dbReference type="PANTHER" id="PTHR11473">
    <property type="entry name" value="AROMATIC AMINO ACID HYDROXYLASE"/>
    <property type="match status" value="1"/>
</dbReference>
<evidence type="ECO:0000313" key="16">
    <source>
        <dbReference type="Proteomes" id="UP000245812"/>
    </source>
</evidence>
<dbReference type="AlphaFoldDB" id="A0A316IGX0"/>
<evidence type="ECO:0000256" key="9">
    <source>
        <dbReference type="ARBA" id="ARBA00023004"/>
    </source>
</evidence>
<evidence type="ECO:0000256" key="4">
    <source>
        <dbReference type="ARBA" id="ARBA00009712"/>
    </source>
</evidence>
<comment type="catalytic activity">
    <reaction evidence="1">
        <text>(6R)-L-erythro-5,6,7,8-tetrahydrobiopterin + L-phenylalanine + O2 = (4aS,6R)-4a-hydroxy-L-erythro-5,6,7,8-tetrahydrobiopterin + L-tyrosine</text>
        <dbReference type="Rhea" id="RHEA:20273"/>
        <dbReference type="ChEBI" id="CHEBI:15379"/>
        <dbReference type="ChEBI" id="CHEBI:15642"/>
        <dbReference type="ChEBI" id="CHEBI:58095"/>
        <dbReference type="ChEBI" id="CHEBI:58315"/>
        <dbReference type="ChEBI" id="CHEBI:59560"/>
        <dbReference type="EC" id="1.14.16.1"/>
    </reaction>
</comment>
<dbReference type="Gene3D" id="1.10.800.10">
    <property type="entry name" value="Aromatic amino acid hydroxylase"/>
    <property type="match status" value="1"/>
</dbReference>
<dbReference type="PANTHER" id="PTHR11473:SF24">
    <property type="entry name" value="PHENYLALANINE-4-HYDROXYLASE"/>
    <property type="match status" value="1"/>
</dbReference>
<evidence type="ECO:0000256" key="2">
    <source>
        <dbReference type="ARBA" id="ARBA00001954"/>
    </source>
</evidence>
<evidence type="ECO:0000256" key="7">
    <source>
        <dbReference type="ARBA" id="ARBA00022723"/>
    </source>
</evidence>
<evidence type="ECO:0000256" key="12">
    <source>
        <dbReference type="ARBA" id="ARBA00029922"/>
    </source>
</evidence>
<evidence type="ECO:0000256" key="10">
    <source>
        <dbReference type="ARBA" id="ARBA00023033"/>
    </source>
</evidence>
<sequence length="297" mass="33961">MQTSTPRKVEHQQTDRGYIPVYATGVVEQPWADYSRTDHEVWDTLFKRQRELLPGRACREFLEGVERFGLGDGGIPRFAELNKVLGRATGWELVAVEGLLPDEVFFDHLANRRFPVTWWIRKPEQLDYLSEPDLFHDLFGHVPLLLNPVFADYMQAYGRGGMKAFAIDREALTNLTRLYWYTVEFGLIHTDEGMRIYGAGIVSSKGESIYCLDSPAPNRIGFDLERVMSTRYRIDTYQQTYFVIDSFEQLFEATRPDFTPIYARLKAQPAHAAADVLAGDRVFNRGTREGFAVGGDA</sequence>
<keyword evidence="10" id="KW-0503">Monooxygenase</keyword>
<evidence type="ECO:0000256" key="1">
    <source>
        <dbReference type="ARBA" id="ARBA00001060"/>
    </source>
</evidence>
<dbReference type="RefSeq" id="WP_109722394.1">
    <property type="nucleotide sequence ID" value="NZ_MSZV01000006.1"/>
</dbReference>
<evidence type="ECO:0000256" key="6">
    <source>
        <dbReference type="ARBA" id="ARBA00020276"/>
    </source>
</evidence>
<comment type="caution">
    <text evidence="15">The sequence shown here is derived from an EMBL/GenBank/DDBJ whole genome shotgun (WGS) entry which is preliminary data.</text>
</comment>
<keyword evidence="8" id="KW-0560">Oxidoreductase</keyword>
<dbReference type="EMBL" id="QGHC01000002">
    <property type="protein sequence ID" value="PWK92571.1"/>
    <property type="molecule type" value="Genomic_DNA"/>
</dbReference>
<feature type="binding site" evidence="13">
    <location>
        <position position="141"/>
    </location>
    <ligand>
        <name>Fe cation</name>
        <dbReference type="ChEBI" id="CHEBI:24875"/>
    </ligand>
</feature>
<dbReference type="UniPathway" id="UPA00139">
    <property type="reaction ID" value="UER00337"/>
</dbReference>
<comment type="cofactor">
    <cofactor evidence="2 13">
        <name>Fe(2+)</name>
        <dbReference type="ChEBI" id="CHEBI:29033"/>
    </cofactor>
</comment>
<dbReference type="GO" id="GO:0006559">
    <property type="term" value="P:L-phenylalanine catabolic process"/>
    <property type="evidence" value="ECO:0007669"/>
    <property type="project" value="UniProtKB-UniPathway"/>
</dbReference>
<dbReference type="InterPro" id="IPR001273">
    <property type="entry name" value="ArAA_hydroxylase"/>
</dbReference>
<dbReference type="InterPro" id="IPR036951">
    <property type="entry name" value="ArAA_hydroxylase_sf"/>
</dbReference>
<gene>
    <name evidence="15" type="ORF">C7456_102306</name>
</gene>
<dbReference type="Pfam" id="PF00351">
    <property type="entry name" value="Biopterin_H"/>
    <property type="match status" value="1"/>
</dbReference>
<dbReference type="NCBIfam" id="TIGR01267">
    <property type="entry name" value="Phe4hydrox_mono"/>
    <property type="match status" value="1"/>
</dbReference>
<dbReference type="GO" id="GO:0005506">
    <property type="term" value="F:iron ion binding"/>
    <property type="evidence" value="ECO:0007669"/>
    <property type="project" value="InterPro"/>
</dbReference>
<name>A0A316IGX0_9GAMM</name>
<evidence type="ECO:0000256" key="3">
    <source>
        <dbReference type="ARBA" id="ARBA00005088"/>
    </source>
</evidence>
<dbReference type="InterPro" id="IPR036329">
    <property type="entry name" value="Aro-AA_hydroxylase_C_sf"/>
</dbReference>
<evidence type="ECO:0000259" key="14">
    <source>
        <dbReference type="PROSITE" id="PS51410"/>
    </source>
</evidence>
<keyword evidence="9 13" id="KW-0408">Iron</keyword>
<dbReference type="PROSITE" id="PS51410">
    <property type="entry name" value="BH4_AAA_HYDROXYL_2"/>
    <property type="match status" value="1"/>
</dbReference>
<feature type="domain" description="Biopterin-dependent aromatic amino acid hydroxylase family profile" evidence="14">
    <location>
        <begin position="1"/>
        <end position="297"/>
    </location>
</feature>
<dbReference type="InterPro" id="IPR005960">
    <property type="entry name" value="Phe-4-hydroxylase_mono"/>
</dbReference>
<dbReference type="CDD" id="cd03348">
    <property type="entry name" value="pro_PheOH"/>
    <property type="match status" value="1"/>
</dbReference>
<evidence type="ECO:0000256" key="8">
    <source>
        <dbReference type="ARBA" id="ARBA00023002"/>
    </source>
</evidence>
<organism evidence="15 16">
    <name type="scientific">Fulvimonas soli</name>
    <dbReference type="NCBI Taxonomy" id="155197"/>
    <lineage>
        <taxon>Bacteria</taxon>
        <taxon>Pseudomonadati</taxon>
        <taxon>Pseudomonadota</taxon>
        <taxon>Gammaproteobacteria</taxon>
        <taxon>Lysobacterales</taxon>
        <taxon>Rhodanobacteraceae</taxon>
        <taxon>Fulvimonas</taxon>
    </lineage>
</organism>
<evidence type="ECO:0000256" key="13">
    <source>
        <dbReference type="PIRSR" id="PIRSR601273-2"/>
    </source>
</evidence>
<feature type="binding site" evidence="13">
    <location>
        <position position="184"/>
    </location>
    <ligand>
        <name>Fe cation</name>
        <dbReference type="ChEBI" id="CHEBI:24875"/>
    </ligand>
</feature>
<evidence type="ECO:0000256" key="5">
    <source>
        <dbReference type="ARBA" id="ARBA00011995"/>
    </source>
</evidence>
<accession>A0A316IGX0</accession>
<keyword evidence="7 13" id="KW-0479">Metal-binding</keyword>
<proteinExistence type="inferred from homology"/>
<comment type="similarity">
    <text evidence="4">Belongs to the biopterin-dependent aromatic amino acid hydroxylase family.</text>
</comment>
<protein>
    <recommendedName>
        <fullName evidence="6">Phenylalanine-4-hydroxylase</fullName>
        <ecNumber evidence="5">1.14.16.1</ecNumber>
    </recommendedName>
    <alternativeName>
        <fullName evidence="12">Phe-4-monooxygenase</fullName>
    </alternativeName>
</protein>